<gene>
    <name evidence="1" type="ORF">LCGC14_2820170</name>
</gene>
<name>A0A0F8YH83_9ZZZZ</name>
<evidence type="ECO:0000313" key="1">
    <source>
        <dbReference type="EMBL" id="KKK80772.1"/>
    </source>
</evidence>
<comment type="caution">
    <text evidence="1">The sequence shown here is derived from an EMBL/GenBank/DDBJ whole genome shotgun (WGS) entry which is preliminary data.</text>
</comment>
<protein>
    <submittedName>
        <fullName evidence="1">Uncharacterized protein</fullName>
    </submittedName>
</protein>
<dbReference type="EMBL" id="LAZR01053427">
    <property type="protein sequence ID" value="KKK80772.1"/>
    <property type="molecule type" value="Genomic_DNA"/>
</dbReference>
<accession>A0A0F8YH83</accession>
<dbReference type="AlphaFoldDB" id="A0A0F8YH83"/>
<organism evidence="1">
    <name type="scientific">marine sediment metagenome</name>
    <dbReference type="NCBI Taxonomy" id="412755"/>
    <lineage>
        <taxon>unclassified sequences</taxon>
        <taxon>metagenomes</taxon>
        <taxon>ecological metagenomes</taxon>
    </lineage>
</organism>
<reference evidence="1" key="1">
    <citation type="journal article" date="2015" name="Nature">
        <title>Complex archaea that bridge the gap between prokaryotes and eukaryotes.</title>
        <authorList>
            <person name="Spang A."/>
            <person name="Saw J.H."/>
            <person name="Jorgensen S.L."/>
            <person name="Zaremba-Niedzwiedzka K."/>
            <person name="Martijn J."/>
            <person name="Lind A.E."/>
            <person name="van Eijk R."/>
            <person name="Schleper C."/>
            <person name="Guy L."/>
            <person name="Ettema T.J."/>
        </authorList>
    </citation>
    <scope>NUCLEOTIDE SEQUENCE</scope>
</reference>
<proteinExistence type="predicted"/>
<sequence>MPANNEPGQVCVFLKCPDGHVRQMLAGVVDGVVYLLPEQVQCYKLLQTRVFFDGRRWTTNMHCNKPMTVEKIENGLPEWAHRRDLG</sequence>